<gene>
    <name evidence="3" type="ORF">L596_004962</name>
</gene>
<dbReference type="GO" id="GO:0006406">
    <property type="term" value="P:mRNA export from nucleus"/>
    <property type="evidence" value="ECO:0007669"/>
    <property type="project" value="TreeGrafter"/>
</dbReference>
<feature type="region of interest" description="Disordered" evidence="1">
    <location>
        <begin position="688"/>
        <end position="708"/>
    </location>
</feature>
<dbReference type="EMBL" id="AZBU02000001">
    <property type="protein sequence ID" value="TMS38186.1"/>
    <property type="molecule type" value="Genomic_DNA"/>
</dbReference>
<dbReference type="Pfam" id="PF03399">
    <property type="entry name" value="SAC3_GANP"/>
    <property type="match status" value="1"/>
</dbReference>
<feature type="region of interest" description="Disordered" evidence="1">
    <location>
        <begin position="636"/>
        <end position="674"/>
    </location>
</feature>
<evidence type="ECO:0000313" key="4">
    <source>
        <dbReference type="Proteomes" id="UP000298663"/>
    </source>
</evidence>
<reference evidence="3 4" key="2">
    <citation type="journal article" date="2019" name="G3 (Bethesda)">
        <title>Hybrid Assembly of the Genome of the Entomopathogenic Nematode Steinernema carpocapsae Identifies the X-Chromosome.</title>
        <authorList>
            <person name="Serra L."/>
            <person name="Macchietto M."/>
            <person name="Macias-Munoz A."/>
            <person name="McGill C.J."/>
            <person name="Rodriguez I.M."/>
            <person name="Rodriguez B."/>
            <person name="Murad R."/>
            <person name="Mortazavi A."/>
        </authorList>
    </citation>
    <scope>NUCLEOTIDE SEQUENCE [LARGE SCALE GENOMIC DNA]</scope>
    <source>
        <strain evidence="3 4">ALL</strain>
    </source>
</reference>
<sequence>MTTDNPSITARRNVFQGMIPNRNVRNTLKGRRRRSSDTAITSITPTDQFVRELNALLGSYCPNEEKRYEIFKERDVILQRLRKQEIGDETKMVMVEGTCPDFCCEKERYRRIFQNAVNIYETNASGVPVAELFVTDYSRSAADQEQPLPHELRTCSALQDSMNYVLSTIPNREVSSSEATRWYDFAWSRTRAIRKEITQQKIISPAAVDILEKCCRIHIYASHQFCDAGTSEFDERMNMENMTKCIQSLRHMYEDLAKKGIFLESEAEFRSYDVLSNIADSNILQQVFKLRLDVRESLEMKLAVKLFLAFNTNNYVRFFRLIAQNCTYLQACLLHQVYFQVRADALKTISASYKNEFLLADLTEQLAFDDEEHAKEFIAKFEIHPKPGDPTNIALPRNLEEVARTVQVSKLINRMNNKSLLEVLSGTTSSTQIKPKPVTNSFNAEGRYVNDPVVFEALKKLGSTSMPMIKRSETEANKLFVKAEVDERRPSSALGYRNKDSVFATKPKTGDDFRPSSAIGLKPPLFALAQKAETAAAVNPFGSANSIFQKALPKESSEVKGKLQTPSKFSFKSGPNFAVAAPKPASSSASSNLWQTDCNGSSAAPSSKSSFAFSSAAFPKQNGVPSFGFSSNQIAEPKPLFGQEKPSPAGFSFSKPAPGTVRLAPPLEPAQNGDASAVLEQRRLEKEHLQKQKQKELEEQAAKSARAREEEARRQAVLIKKRAEEERLQRTLWEQQSLKIQQQTELKMQWMNEVTGEMFATFMDSMLNQAVLNIGSHVLRETFDQRKRDIFRTTLPVLHKSVLRVINDKIGSICEEMFETLVVDVRKKLNEIGERLHVLRMKERVQRYGFHWKSCMEAAIAKRKRQARLSVYFENMHNGVQIAQPEELRHVGRFYDDPWNANRKFDKIMEEKRKQREALQQPIVRQTLLHWHTWARTRVEKRRKFADLRALPEFKFGTERNCMKPFKPTSCASSSNGSTPPVLRSRRSISSNGLPRKPIVLKREEDDVPTRFGLLSNRKAQSDTGRIRS</sequence>
<dbReference type="PANTHER" id="PTHR12436:SF3">
    <property type="entry name" value="GERMINAL-CENTER ASSOCIATED NUCLEAR PROTEIN"/>
    <property type="match status" value="1"/>
</dbReference>
<feature type="region of interest" description="Disordered" evidence="1">
    <location>
        <begin position="969"/>
        <end position="1002"/>
    </location>
</feature>
<proteinExistence type="predicted"/>
<dbReference type="GO" id="GO:0005737">
    <property type="term" value="C:cytoplasm"/>
    <property type="evidence" value="ECO:0007669"/>
    <property type="project" value="TreeGrafter"/>
</dbReference>
<dbReference type="PANTHER" id="PTHR12436">
    <property type="entry name" value="80 KDA MCM3-ASSOCIATED PROTEIN"/>
    <property type="match status" value="1"/>
</dbReference>
<name>A0A4U8UXH2_STECR</name>
<dbReference type="GO" id="GO:0070390">
    <property type="term" value="C:transcription export complex 2"/>
    <property type="evidence" value="ECO:0007669"/>
    <property type="project" value="TreeGrafter"/>
</dbReference>
<dbReference type="InterPro" id="IPR005062">
    <property type="entry name" value="SAC3/GANP/THP3_conserved"/>
</dbReference>
<dbReference type="Gene3D" id="1.25.40.990">
    <property type="match status" value="1"/>
</dbReference>
<feature type="compositionally biased region" description="Low complexity" evidence="1">
    <location>
        <begin position="581"/>
        <end position="591"/>
    </location>
</feature>
<dbReference type="InterPro" id="IPR045107">
    <property type="entry name" value="SAC3/GANP/THP3"/>
</dbReference>
<dbReference type="AlphaFoldDB" id="A0A4U8UXH2"/>
<comment type="caution">
    <text evidence="3">The sequence shown here is derived from an EMBL/GenBank/DDBJ whole genome shotgun (WGS) entry which is preliminary data.</text>
</comment>
<dbReference type="STRING" id="34508.A0A4U8UXH2"/>
<evidence type="ECO:0000313" key="3">
    <source>
        <dbReference type="EMBL" id="TMS38186.1"/>
    </source>
</evidence>
<feature type="region of interest" description="Disordered" evidence="1">
    <location>
        <begin position="581"/>
        <end position="601"/>
    </location>
</feature>
<dbReference type="OrthoDB" id="21502at2759"/>
<keyword evidence="4" id="KW-1185">Reference proteome</keyword>
<evidence type="ECO:0000259" key="2">
    <source>
        <dbReference type="Pfam" id="PF03399"/>
    </source>
</evidence>
<accession>A0A4U8UXH2</accession>
<feature type="domain" description="SAC3/GANP/THP3 conserved" evidence="2">
    <location>
        <begin position="102"/>
        <end position="383"/>
    </location>
</feature>
<feature type="compositionally biased region" description="Polar residues" evidence="1">
    <location>
        <begin position="970"/>
        <end position="979"/>
    </location>
</feature>
<dbReference type="Proteomes" id="UP000298663">
    <property type="component" value="Unassembled WGS sequence"/>
</dbReference>
<evidence type="ECO:0000256" key="1">
    <source>
        <dbReference type="SAM" id="MobiDB-lite"/>
    </source>
</evidence>
<protein>
    <recommendedName>
        <fullName evidence="2">SAC3/GANP/THP3 conserved domain-containing protein</fullName>
    </recommendedName>
</protein>
<organism evidence="3 4">
    <name type="scientific">Steinernema carpocapsae</name>
    <name type="common">Entomopathogenic nematode</name>
    <dbReference type="NCBI Taxonomy" id="34508"/>
    <lineage>
        <taxon>Eukaryota</taxon>
        <taxon>Metazoa</taxon>
        <taxon>Ecdysozoa</taxon>
        <taxon>Nematoda</taxon>
        <taxon>Chromadorea</taxon>
        <taxon>Rhabditida</taxon>
        <taxon>Tylenchina</taxon>
        <taxon>Panagrolaimomorpha</taxon>
        <taxon>Strongyloidoidea</taxon>
        <taxon>Steinernematidae</taxon>
        <taxon>Steinernema</taxon>
    </lineage>
</organism>
<reference evidence="3 4" key="1">
    <citation type="journal article" date="2015" name="Genome Biol.">
        <title>Comparative genomics of Steinernema reveals deeply conserved gene regulatory networks.</title>
        <authorList>
            <person name="Dillman A.R."/>
            <person name="Macchietto M."/>
            <person name="Porter C.F."/>
            <person name="Rogers A."/>
            <person name="Williams B."/>
            <person name="Antoshechkin I."/>
            <person name="Lee M.M."/>
            <person name="Goodwin Z."/>
            <person name="Lu X."/>
            <person name="Lewis E.E."/>
            <person name="Goodrich-Blair H."/>
            <person name="Stock S.P."/>
            <person name="Adams B.J."/>
            <person name="Sternberg P.W."/>
            <person name="Mortazavi A."/>
        </authorList>
    </citation>
    <scope>NUCLEOTIDE SEQUENCE [LARGE SCALE GENOMIC DNA]</scope>
    <source>
        <strain evidence="3 4">ALL</strain>
    </source>
</reference>